<evidence type="ECO:0000256" key="1">
    <source>
        <dbReference type="ARBA" id="ARBA00023015"/>
    </source>
</evidence>
<keyword evidence="2" id="KW-0804">Transcription</keyword>
<dbReference type="InterPro" id="IPR009057">
    <property type="entry name" value="Homeodomain-like_sf"/>
</dbReference>
<accession>A0A160EAX9</accession>
<feature type="compositionally biased region" description="Polar residues" evidence="7">
    <location>
        <begin position="383"/>
        <end position="392"/>
    </location>
</feature>
<keyword evidence="1" id="KW-0805">Transcription regulation</keyword>
<reference evidence="9" key="1">
    <citation type="submission" date="2015-11" db="EMBL/GenBank/DDBJ databases">
        <title>The b gene sequence in Ustilago esculenta.</title>
        <authorList>
            <person name="Hu P."/>
            <person name="Zhang Y.F."/>
            <person name="Ye Z.H."/>
        </authorList>
    </citation>
    <scope>NUCLEOTIDE SEQUENCE</scope>
    <source>
        <strain evidence="9">CCTCC AF 2015020</strain>
    </source>
</reference>
<feature type="compositionally biased region" description="Polar residues" evidence="7">
    <location>
        <begin position="444"/>
        <end position="454"/>
    </location>
</feature>
<evidence type="ECO:0000256" key="2">
    <source>
        <dbReference type="ARBA" id="ARBA00023163"/>
    </source>
</evidence>
<reference evidence="10" key="2">
    <citation type="submission" date="2018-10" db="EMBL/GenBank/DDBJ databases">
        <title>The mating type loci of Ustilago esculenta is essential for mating and development.</title>
        <authorList>
            <person name="Zhang Y."/>
            <person name="Yin Y."/>
            <person name="Hu P."/>
            <person name="Yu J."/>
            <person name="Xia W."/>
            <person name="Ge Q."/>
            <person name="Cao Q."/>
            <person name="Cui H."/>
            <person name="Yu X."/>
            <person name="Ye Z."/>
        </authorList>
    </citation>
    <scope>NUCLEOTIDE SEQUENCE</scope>
</reference>
<evidence type="ECO:0000256" key="3">
    <source>
        <dbReference type="ARBA" id="ARBA00025748"/>
    </source>
</evidence>
<keyword evidence="4 5" id="KW-0539">Nucleus</keyword>
<sequence>MPSTSPLVEIYDLISQIRSALPDASSTCTKMASAAEAPPLLLTVRRREDLVKGISELGISTETQQALIDLCQQKLMQLQHLYQETYLNACAALQSRSHPEASFYQAFRRTLTCLYEDQARRACDLILNEAKNNSFGFTSGFPGRCFASHGMSPQTLDVSADQNSKVCRGHDSDAVRILEQAFNHSPNITQAEKFQLAEVTGLKPKQVTIWFQNRRNRKGKRMSQTDPTKLPPNQPSPPEHDFTPSSPPTRDFTLSEKKRKSYGAVGRALPEYTEPDTGSPLSFIKKPRLPRSSSGVSDASISSVEYDAPFTIWSSPSSRSTSSSSASSSPSDCFDSPSKSANVFKYINPLKYEVRAKAEMPTVTIGTAPLESYQGMTQAEVSPFNSDQNANTSDRRKSSQLKGGTGLAFNGLQLNIEALDRELRESIQKALELSASGQLGGGNVSLSSCGSQQETTDDDGWVDEDDFGTASAGRQDTPANCAVVEQEAPMPPVSQHMSSGLPGQAVYQTPIQSTQYLNTQSTLRPQPSTGGDNSLDSAFSYTAVENESFDLNQFFESAALSATLPSSSPFIPHQHHSSPAPTATPGIDANTSCFDLEVEMTDIQDYLDSEILAHSLPVPQPTDSTDGMLECGAGTAGQFYLNFDLSSNMFSLV</sequence>
<dbReference type="GO" id="GO:0043565">
    <property type="term" value="F:sequence-specific DNA binding"/>
    <property type="evidence" value="ECO:0007669"/>
    <property type="project" value="TreeGrafter"/>
</dbReference>
<dbReference type="Gene3D" id="1.10.10.60">
    <property type="entry name" value="Homeodomain-like"/>
    <property type="match status" value="1"/>
</dbReference>
<evidence type="ECO:0000313" key="10">
    <source>
        <dbReference type="EMBL" id="QBH70107.1"/>
    </source>
</evidence>
<dbReference type="PANTHER" id="PTHR24326">
    <property type="entry name" value="HOMEOBOX-LEUCINE ZIPPER PROTEIN"/>
    <property type="match status" value="1"/>
</dbReference>
<feature type="DNA-binding region" description="Homeobox" evidence="4">
    <location>
        <begin position="163"/>
        <end position="222"/>
    </location>
</feature>
<keyword evidence="4 5" id="KW-0238">DNA-binding</keyword>
<dbReference type="CDD" id="cd00086">
    <property type="entry name" value="homeodomain"/>
    <property type="match status" value="1"/>
</dbReference>
<name>A0A160EAX9_9BASI</name>
<feature type="region of interest" description="Disordered" evidence="7">
    <location>
        <begin position="442"/>
        <end position="462"/>
    </location>
</feature>
<gene>
    <name evidence="9" type="primary">bW3</name>
</gene>
<evidence type="ECO:0000313" key="9">
    <source>
        <dbReference type="EMBL" id="ANB43494.1"/>
    </source>
</evidence>
<dbReference type="EMBL" id="KU056866">
    <property type="protein sequence ID" value="ANB43494.1"/>
    <property type="molecule type" value="Genomic_DNA"/>
</dbReference>
<dbReference type="GO" id="GO:0003700">
    <property type="term" value="F:DNA-binding transcription factor activity"/>
    <property type="evidence" value="ECO:0007669"/>
    <property type="project" value="InterPro"/>
</dbReference>
<feature type="region of interest" description="Disordered" evidence="7">
    <location>
        <begin position="312"/>
        <end position="337"/>
    </location>
</feature>
<comment type="similarity">
    <text evidence="3">Belongs to the HD-ZIP homeobox family. Class I subfamily.</text>
</comment>
<dbReference type="InterPro" id="IPR045224">
    <property type="entry name" value="HDZip_class_I_plant"/>
</dbReference>
<dbReference type="EMBL" id="MK097136">
    <property type="protein sequence ID" value="QBH70107.1"/>
    <property type="molecule type" value="Genomic_DNA"/>
</dbReference>
<dbReference type="AlphaFoldDB" id="A0A160EAX9"/>
<feature type="domain" description="Homeobox" evidence="8">
    <location>
        <begin position="161"/>
        <end position="221"/>
    </location>
</feature>
<evidence type="ECO:0000259" key="8">
    <source>
        <dbReference type="PROSITE" id="PS50071"/>
    </source>
</evidence>
<dbReference type="InterPro" id="IPR001356">
    <property type="entry name" value="HD"/>
</dbReference>
<evidence type="ECO:0000256" key="6">
    <source>
        <dbReference type="SAM" id="Coils"/>
    </source>
</evidence>
<comment type="subcellular location">
    <subcellularLocation>
        <location evidence="4 5">Nucleus</location>
    </subcellularLocation>
</comment>
<dbReference type="PANTHER" id="PTHR24326:SF606">
    <property type="entry name" value="HOMEOBOX-LEUCINE ZIPPER PROTEIN ATHB-54"/>
    <property type="match status" value="1"/>
</dbReference>
<feature type="coiled-coil region" evidence="6">
    <location>
        <begin position="409"/>
        <end position="436"/>
    </location>
</feature>
<dbReference type="Pfam" id="PF00046">
    <property type="entry name" value="Homeodomain"/>
    <property type="match status" value="1"/>
</dbReference>
<dbReference type="SUPFAM" id="SSF46689">
    <property type="entry name" value="Homeodomain-like"/>
    <property type="match status" value="1"/>
</dbReference>
<evidence type="ECO:0000256" key="4">
    <source>
        <dbReference type="PROSITE-ProRule" id="PRU00108"/>
    </source>
</evidence>
<feature type="region of interest" description="Disordered" evidence="7">
    <location>
        <begin position="211"/>
        <end position="299"/>
    </location>
</feature>
<protein>
    <submittedName>
        <fullName evidence="9">B mating type protein</fullName>
    </submittedName>
    <submittedName>
        <fullName evidence="10">Homeodomain transcription factor bW3</fullName>
    </submittedName>
</protein>
<keyword evidence="4 5" id="KW-0371">Homeobox</keyword>
<dbReference type="PROSITE" id="PS50071">
    <property type="entry name" value="HOMEOBOX_2"/>
    <property type="match status" value="1"/>
</dbReference>
<dbReference type="GO" id="GO:0045893">
    <property type="term" value="P:positive regulation of DNA-templated transcription"/>
    <property type="evidence" value="ECO:0007669"/>
    <property type="project" value="TreeGrafter"/>
</dbReference>
<feature type="compositionally biased region" description="Low complexity" evidence="7">
    <location>
        <begin position="314"/>
        <end position="337"/>
    </location>
</feature>
<organism evidence="9">
    <name type="scientific">Ustilago esculenta</name>
    <dbReference type="NCBI Taxonomy" id="185366"/>
    <lineage>
        <taxon>Eukaryota</taxon>
        <taxon>Fungi</taxon>
        <taxon>Dikarya</taxon>
        <taxon>Basidiomycota</taxon>
        <taxon>Ustilaginomycotina</taxon>
        <taxon>Ustilaginomycetes</taxon>
        <taxon>Ustilaginales</taxon>
        <taxon>Ustilaginaceae</taxon>
        <taxon>Ustilago</taxon>
    </lineage>
</organism>
<keyword evidence="6" id="KW-0175">Coiled coil</keyword>
<proteinExistence type="inferred from homology"/>
<feature type="region of interest" description="Disordered" evidence="7">
    <location>
        <begin position="383"/>
        <end position="404"/>
    </location>
</feature>
<evidence type="ECO:0000256" key="7">
    <source>
        <dbReference type="SAM" id="MobiDB-lite"/>
    </source>
</evidence>
<evidence type="ECO:0000256" key="5">
    <source>
        <dbReference type="RuleBase" id="RU000682"/>
    </source>
</evidence>
<dbReference type="GO" id="GO:0005634">
    <property type="term" value="C:nucleus"/>
    <property type="evidence" value="ECO:0007669"/>
    <property type="project" value="UniProtKB-SubCell"/>
</dbReference>
<dbReference type="SMART" id="SM00389">
    <property type="entry name" value="HOX"/>
    <property type="match status" value="1"/>
</dbReference>